<dbReference type="EMBL" id="CP033896">
    <property type="protein sequence ID" value="AZA14389.1"/>
    <property type="molecule type" value="Genomic_DNA"/>
</dbReference>
<dbReference type="Proteomes" id="UP000269019">
    <property type="component" value="Chromosome"/>
</dbReference>
<dbReference type="AlphaFoldDB" id="A0A3G6J909"/>
<proteinExistence type="predicted"/>
<accession>A0A3G6J909</accession>
<evidence type="ECO:0000313" key="2">
    <source>
        <dbReference type="Proteomes" id="UP000269019"/>
    </source>
</evidence>
<organism evidence="1 2">
    <name type="scientific">Corynebacterium choanae</name>
    <dbReference type="NCBI Taxonomy" id="1862358"/>
    <lineage>
        <taxon>Bacteria</taxon>
        <taxon>Bacillati</taxon>
        <taxon>Actinomycetota</taxon>
        <taxon>Actinomycetes</taxon>
        <taxon>Mycobacteriales</taxon>
        <taxon>Corynebacteriaceae</taxon>
        <taxon>Corynebacterium</taxon>
    </lineage>
</organism>
<dbReference type="InterPro" id="IPR019660">
    <property type="entry name" value="Put_sensory_transdc_reg_YbjN"/>
</dbReference>
<dbReference type="KEGG" id="ccho:CCHOA_10030"/>
<evidence type="ECO:0000313" key="1">
    <source>
        <dbReference type="EMBL" id="AZA14389.1"/>
    </source>
</evidence>
<dbReference type="RefSeq" id="WP_123929682.1">
    <property type="nucleotide sequence ID" value="NZ_CP033896.1"/>
</dbReference>
<dbReference type="Pfam" id="PF10722">
    <property type="entry name" value="YbjN"/>
    <property type="match status" value="1"/>
</dbReference>
<protein>
    <recommendedName>
        <fullName evidence="3">YbjN domain-containing protein</fullName>
    </recommendedName>
</protein>
<evidence type="ECO:0008006" key="3">
    <source>
        <dbReference type="Google" id="ProtNLM"/>
    </source>
</evidence>
<sequence length="143" mass="16145">MEPQPLTTERLGAWAKNNNLSFSWNNDSELYIPFRNAVVSIQLNGPRLRAIGVWRGRADSELDMQMLRQHANDMNRQNVVPKAYVVDKNKLLALEYAHLVDLGLTDEQLDGILGTVMAAMLQQIEKLDEKFAHMIPGQEGASK</sequence>
<gene>
    <name evidence="1" type="ORF">CCHOA_10030</name>
</gene>
<dbReference type="OrthoDB" id="9958248at2"/>
<name>A0A3G6J909_9CORY</name>
<reference evidence="1 2" key="1">
    <citation type="submission" date="2018-11" db="EMBL/GenBank/DDBJ databases">
        <authorList>
            <person name="Kleinhagauer T."/>
            <person name="Glaeser S.P."/>
            <person name="Spergser J."/>
            <person name="Ruckert C."/>
            <person name="Kaempfer P."/>
            <person name="Busse H.-J."/>
        </authorList>
    </citation>
    <scope>NUCLEOTIDE SEQUENCE [LARGE SCALE GENOMIC DNA]</scope>
    <source>
        <strain evidence="1 2">200CH</strain>
    </source>
</reference>
<keyword evidence="2" id="KW-1185">Reference proteome</keyword>